<dbReference type="Proteomes" id="UP000887566">
    <property type="component" value="Unplaced"/>
</dbReference>
<organism evidence="1 2">
    <name type="scientific">Plectus sambesii</name>
    <dbReference type="NCBI Taxonomy" id="2011161"/>
    <lineage>
        <taxon>Eukaryota</taxon>
        <taxon>Metazoa</taxon>
        <taxon>Ecdysozoa</taxon>
        <taxon>Nematoda</taxon>
        <taxon>Chromadorea</taxon>
        <taxon>Plectida</taxon>
        <taxon>Plectina</taxon>
        <taxon>Plectoidea</taxon>
        <taxon>Plectidae</taxon>
        <taxon>Plectus</taxon>
    </lineage>
</organism>
<proteinExistence type="predicted"/>
<dbReference type="InterPro" id="IPR021109">
    <property type="entry name" value="Peptidase_aspartic_dom_sf"/>
</dbReference>
<dbReference type="SUPFAM" id="SSF50630">
    <property type="entry name" value="Acid proteases"/>
    <property type="match status" value="1"/>
</dbReference>
<keyword evidence="1" id="KW-1185">Reference proteome</keyword>
<dbReference type="AlphaFoldDB" id="A0A914VIZ6"/>
<name>A0A914VIZ6_9BILA</name>
<sequence length="234" mass="26278">METSESKPSGASWNCREKGHFNGLHVTQIINGMDLKQDAERNYADIIINGVEVKQLADSGSDSTIITHEDWMKMGQPTLTRCRDASAVNGTSIRLYGYFHTEFCCTLAPRCGSGMCYISDNIRVMGRGWLNQAIPEHLQALKIICASIARPNEPETGATPTVAELQRVRHINLLKRRIAKLQGEGISAKILQKEPRQGLRGTTMQSQPPVRRSTRIRHKLRKLDLDPHMTSYRP</sequence>
<protein>
    <submittedName>
        <fullName evidence="2">Peptidase A2 domain-containing protein</fullName>
    </submittedName>
</protein>
<evidence type="ECO:0000313" key="2">
    <source>
        <dbReference type="WBParaSite" id="PSAMB.scaffold1964size26408.g15779.t1"/>
    </source>
</evidence>
<reference evidence="2" key="1">
    <citation type="submission" date="2022-11" db="UniProtKB">
        <authorList>
            <consortium name="WormBaseParasite"/>
        </authorList>
    </citation>
    <scope>IDENTIFICATION</scope>
</reference>
<dbReference type="WBParaSite" id="PSAMB.scaffold1964size26408.g15779.t1">
    <property type="protein sequence ID" value="PSAMB.scaffold1964size26408.g15779.t1"/>
    <property type="gene ID" value="PSAMB.scaffold1964size26408.g15779"/>
</dbReference>
<evidence type="ECO:0000313" key="1">
    <source>
        <dbReference type="Proteomes" id="UP000887566"/>
    </source>
</evidence>
<accession>A0A914VIZ6</accession>